<keyword evidence="10" id="KW-0408">Iron</keyword>
<dbReference type="GO" id="GO:0046872">
    <property type="term" value="F:metal ion binding"/>
    <property type="evidence" value="ECO:0007669"/>
    <property type="project" value="UniProtKB-KW"/>
</dbReference>
<keyword evidence="10" id="KW-0170">Cobalt</keyword>
<evidence type="ECO:0000259" key="13">
    <source>
        <dbReference type="Pfam" id="PF11975"/>
    </source>
</evidence>
<evidence type="ECO:0000256" key="2">
    <source>
        <dbReference type="ARBA" id="ARBA00011881"/>
    </source>
</evidence>
<evidence type="ECO:0000256" key="6">
    <source>
        <dbReference type="ARBA" id="ARBA00023211"/>
    </source>
</evidence>
<dbReference type="PANTHER" id="PTHR32092">
    <property type="entry name" value="6-PHOSPHO-BETA-GLUCOSIDASE-RELATED"/>
    <property type="match status" value="1"/>
</dbReference>
<organism evidence="14 15">
    <name type="scientific">Candidatus Pullilachnospira stercoravium</name>
    <dbReference type="NCBI Taxonomy" id="2840913"/>
    <lineage>
        <taxon>Bacteria</taxon>
        <taxon>Bacillati</taxon>
        <taxon>Bacillota</taxon>
        <taxon>Clostridia</taxon>
        <taxon>Lachnospirales</taxon>
        <taxon>Lachnospiraceae</taxon>
        <taxon>Lachnospiraceae incertae sedis</taxon>
        <taxon>Candidatus Pullilachnospira</taxon>
    </lineage>
</organism>
<keyword evidence="7 12" id="KW-0326">Glycosidase</keyword>
<dbReference type="PRINTS" id="PR00732">
    <property type="entry name" value="GLHYDRLASE4"/>
</dbReference>
<evidence type="ECO:0000256" key="8">
    <source>
        <dbReference type="PIRSR" id="PIRSR601088-1"/>
    </source>
</evidence>
<gene>
    <name evidence="14" type="ORF">IAA63_10215</name>
</gene>
<dbReference type="InterPro" id="IPR036291">
    <property type="entry name" value="NAD(P)-bd_dom_sf"/>
</dbReference>
<reference evidence="14" key="2">
    <citation type="journal article" date="2021" name="PeerJ">
        <title>Extensive microbial diversity within the chicken gut microbiome revealed by metagenomics and culture.</title>
        <authorList>
            <person name="Gilroy R."/>
            <person name="Ravi A."/>
            <person name="Getino M."/>
            <person name="Pursley I."/>
            <person name="Horton D.L."/>
            <person name="Alikhan N.F."/>
            <person name="Baker D."/>
            <person name="Gharbi K."/>
            <person name="Hall N."/>
            <person name="Watson M."/>
            <person name="Adriaenssens E.M."/>
            <person name="Foster-Nyarko E."/>
            <person name="Jarju S."/>
            <person name="Secka A."/>
            <person name="Antonio M."/>
            <person name="Oren A."/>
            <person name="Chaudhuri R.R."/>
            <person name="La Ragione R."/>
            <person name="Hildebrand F."/>
            <person name="Pallen M.J."/>
        </authorList>
    </citation>
    <scope>NUCLEOTIDE SEQUENCE</scope>
    <source>
        <strain evidence="14">ChiBcec2-4451</strain>
    </source>
</reference>
<evidence type="ECO:0000256" key="3">
    <source>
        <dbReference type="ARBA" id="ARBA00022723"/>
    </source>
</evidence>
<comment type="caution">
    <text evidence="14">The sequence shown here is derived from an EMBL/GenBank/DDBJ whole genome shotgun (WGS) entry which is preliminary data.</text>
</comment>
<dbReference type="SUPFAM" id="SSF56327">
    <property type="entry name" value="LDH C-terminal domain-like"/>
    <property type="match status" value="1"/>
</dbReference>
<evidence type="ECO:0000256" key="12">
    <source>
        <dbReference type="RuleBase" id="RU361152"/>
    </source>
</evidence>
<dbReference type="Gene3D" id="3.90.110.10">
    <property type="entry name" value="Lactate dehydrogenase/glycoside hydrolase, family 4, C-terminal"/>
    <property type="match status" value="1"/>
</dbReference>
<evidence type="ECO:0000256" key="10">
    <source>
        <dbReference type="PIRSR" id="PIRSR601088-3"/>
    </source>
</evidence>
<evidence type="ECO:0000256" key="9">
    <source>
        <dbReference type="PIRSR" id="PIRSR601088-2"/>
    </source>
</evidence>
<dbReference type="GO" id="GO:0005975">
    <property type="term" value="P:carbohydrate metabolic process"/>
    <property type="evidence" value="ECO:0007669"/>
    <property type="project" value="InterPro"/>
</dbReference>
<comment type="cofactor">
    <cofactor evidence="12">
        <name>NAD(+)</name>
        <dbReference type="ChEBI" id="CHEBI:57540"/>
    </cofactor>
    <text evidence="12">Binds 1 NAD(+) per subunit.</text>
</comment>
<reference evidence="14" key="1">
    <citation type="submission" date="2020-10" db="EMBL/GenBank/DDBJ databases">
        <authorList>
            <person name="Gilroy R."/>
        </authorList>
    </citation>
    <scope>NUCLEOTIDE SEQUENCE</scope>
    <source>
        <strain evidence="14">ChiBcec2-4451</strain>
    </source>
</reference>
<dbReference type="PROSITE" id="PS01324">
    <property type="entry name" value="GLYCOSYL_HYDROL_F4"/>
    <property type="match status" value="1"/>
</dbReference>
<dbReference type="InterPro" id="IPR001088">
    <property type="entry name" value="Glyco_hydro_4"/>
</dbReference>
<dbReference type="Gene3D" id="3.40.50.720">
    <property type="entry name" value="NAD(P)-binding Rossmann-like Domain"/>
    <property type="match status" value="1"/>
</dbReference>
<keyword evidence="6 10" id="KW-0464">Manganese</keyword>
<keyword evidence="10" id="KW-0533">Nickel</keyword>
<dbReference type="EMBL" id="DVON01000211">
    <property type="protein sequence ID" value="HIV13497.1"/>
    <property type="molecule type" value="Genomic_DNA"/>
</dbReference>
<feature type="active site" description="Proton acceptor" evidence="8">
    <location>
        <position position="244"/>
    </location>
</feature>
<keyword evidence="3 10" id="KW-0479">Metal-binding</keyword>
<feature type="binding site" evidence="9">
    <location>
        <position position="144"/>
    </location>
    <ligand>
        <name>substrate</name>
    </ligand>
</feature>
<dbReference type="PANTHER" id="PTHR32092:SF5">
    <property type="entry name" value="6-PHOSPHO-BETA-GLUCOSIDASE"/>
    <property type="match status" value="1"/>
</dbReference>
<dbReference type="InterPro" id="IPR022616">
    <property type="entry name" value="Glyco_hydro_4_C"/>
</dbReference>
<evidence type="ECO:0000256" key="1">
    <source>
        <dbReference type="ARBA" id="ARBA00010141"/>
    </source>
</evidence>
<evidence type="ECO:0000256" key="5">
    <source>
        <dbReference type="ARBA" id="ARBA00023027"/>
    </source>
</evidence>
<evidence type="ECO:0000256" key="4">
    <source>
        <dbReference type="ARBA" id="ARBA00022801"/>
    </source>
</evidence>
<keyword evidence="5 12" id="KW-0520">NAD</keyword>
<dbReference type="Pfam" id="PF11975">
    <property type="entry name" value="Glyco_hydro_4C"/>
    <property type="match status" value="1"/>
</dbReference>
<evidence type="ECO:0000313" key="14">
    <source>
        <dbReference type="EMBL" id="HIV13497.1"/>
    </source>
</evidence>
<dbReference type="InterPro" id="IPR019802">
    <property type="entry name" value="GlycHydrolase_4_CS"/>
</dbReference>
<feature type="binding site" evidence="10">
    <location>
        <position position="165"/>
    </location>
    <ligand>
        <name>Mn(2+)</name>
        <dbReference type="ChEBI" id="CHEBI:29035"/>
    </ligand>
</feature>
<comment type="similarity">
    <text evidence="1 12">Belongs to the glycosyl hydrolase 4 family.</text>
</comment>
<name>A0A9D1T6L6_9FIRM</name>
<sequence length="451" mass="50763">MKIAVIGGAGVRTVIFINGLLDRYKKLHIDEVVLYDIQEEKQKIIEKLCRHVVNRRNEELKVSAVSDVTEAIKGADYIVTTLRVGGDHSRVIDETVALDMGVIGQETTGVGGFSMAVRTIPVLMDYCELIKKYAPDAWIFNFTNPSGLVTQALRSAGYDKIIGICDAPSSTKFRMAKDLGVTEDELYVEFFGLNHLSWIRSVKKKGEEILPRLLADDEFLKGVQEFSMFDPDLLRMIGFLPNEYLYYYYHREKALENIKKSGATRGKTIEEVNKKMMAELKEMDMDADPEGALQIFLYYMQVRENSYMSIESGLAKRPLLEKGQLEVPDGMGYAGVMLDCIEGLQSEEGRDLVLSVENNGSIPGLQDKDVIEATCHVSKKGIVPVKVEDVPEHCWLLIRTIKMYEKLTVEAIRTKSKDTAIMALMHHPLVNSYSLAKALVNKYDEVYGGIF</sequence>
<keyword evidence="4 12" id="KW-0378">Hydrolase</keyword>
<dbReference type="InterPro" id="IPR015955">
    <property type="entry name" value="Lactate_DH/Glyco_Ohase_4_C"/>
</dbReference>
<dbReference type="Proteomes" id="UP000886723">
    <property type="component" value="Unassembled WGS sequence"/>
</dbReference>
<accession>A0A9D1T6L6</accession>
<dbReference type="Pfam" id="PF02056">
    <property type="entry name" value="Glyco_hydro_4"/>
    <property type="match status" value="1"/>
</dbReference>
<feature type="binding site" evidence="9">
    <location>
        <position position="90"/>
    </location>
    <ligand>
        <name>substrate</name>
    </ligand>
</feature>
<feature type="active site" description="Proton donor" evidence="8">
    <location>
        <position position="166"/>
    </location>
</feature>
<protein>
    <submittedName>
        <fullName evidence="14">Glycoside hydrolase</fullName>
    </submittedName>
</protein>
<comment type="subunit">
    <text evidence="2">Homotetramer.</text>
</comment>
<dbReference type="GO" id="GO:0016616">
    <property type="term" value="F:oxidoreductase activity, acting on the CH-OH group of donors, NAD or NADP as acceptor"/>
    <property type="evidence" value="ECO:0007669"/>
    <property type="project" value="InterPro"/>
</dbReference>
<proteinExistence type="inferred from homology"/>
<evidence type="ECO:0000313" key="15">
    <source>
        <dbReference type="Proteomes" id="UP000886723"/>
    </source>
</evidence>
<feature type="site" description="Increases basicity of active site Tyr" evidence="11">
    <location>
        <position position="106"/>
    </location>
</feature>
<feature type="domain" description="Glycosyl hydrolase family 4 C-terminal" evidence="13">
    <location>
        <begin position="190"/>
        <end position="430"/>
    </location>
</feature>
<dbReference type="SUPFAM" id="SSF51735">
    <property type="entry name" value="NAD(P)-binding Rossmann-fold domains"/>
    <property type="match status" value="1"/>
</dbReference>
<dbReference type="GO" id="GO:0004553">
    <property type="term" value="F:hydrolase activity, hydrolyzing O-glycosyl compounds"/>
    <property type="evidence" value="ECO:0007669"/>
    <property type="project" value="InterPro"/>
</dbReference>
<feature type="binding site" evidence="10">
    <location>
        <position position="195"/>
    </location>
    <ligand>
        <name>Mn(2+)</name>
        <dbReference type="ChEBI" id="CHEBI:29035"/>
    </ligand>
</feature>
<evidence type="ECO:0000256" key="7">
    <source>
        <dbReference type="ARBA" id="ARBA00023295"/>
    </source>
</evidence>
<evidence type="ECO:0000256" key="11">
    <source>
        <dbReference type="PIRSR" id="PIRSR601088-4"/>
    </source>
</evidence>
<dbReference type="AlphaFoldDB" id="A0A9D1T6L6"/>